<proteinExistence type="predicted"/>
<dbReference type="GO" id="GO:0019748">
    <property type="term" value="P:secondary metabolic process"/>
    <property type="evidence" value="ECO:0007669"/>
    <property type="project" value="TreeGrafter"/>
</dbReference>
<organism evidence="4 5">
    <name type="scientific">Parachaetomium inaequale</name>
    <dbReference type="NCBI Taxonomy" id="2588326"/>
    <lineage>
        <taxon>Eukaryota</taxon>
        <taxon>Fungi</taxon>
        <taxon>Dikarya</taxon>
        <taxon>Ascomycota</taxon>
        <taxon>Pezizomycotina</taxon>
        <taxon>Sordariomycetes</taxon>
        <taxon>Sordariomycetidae</taxon>
        <taxon>Sordariales</taxon>
        <taxon>Chaetomiaceae</taxon>
        <taxon>Parachaetomium</taxon>
    </lineage>
</organism>
<feature type="domain" description="Serine hydrolase" evidence="3">
    <location>
        <begin position="84"/>
        <end position="322"/>
    </location>
</feature>
<sequence>MPFLRVLTRTQQRTQTLLILTQHKQQHTRKRHLSKRHSGSTMGLDVPFEGPSSRLSSAPTSGIATPNTTRPNTGASTPTRGNLKKVRVLMLHGFAQSGSIFEGKTAALRKALTKALRVTGLELDAVFPTAPNKLSINDALHFERRQPPIDGYEPDTWAWWRHDPAQDKYLLLEEGMATVAQALRDARERAAEEGDEDGGIDGVFGFSQGGCLAAMLAAALEEIHKPRAATERVHEGWLKMVREANGGRPLKFAVVVGGFRAGPLELEWLYNPKIRTPTLHLIGTVDTVVGEDRSRDLANKCIEPSILPHAGGHHVPHNKFIVGAVAGFIGKYYEGWETETETDTEAETEAEAETQTKTKVETGTETGTKTPTEGVLVEL</sequence>
<comment type="caution">
    <text evidence="4">The sequence shown here is derived from an EMBL/GenBank/DDBJ whole genome shotgun (WGS) entry which is preliminary data.</text>
</comment>
<dbReference type="PANTHER" id="PTHR48070:SF6">
    <property type="entry name" value="ESTERASE OVCA2"/>
    <property type="match status" value="1"/>
</dbReference>
<name>A0AAN6PK89_9PEZI</name>
<dbReference type="EMBL" id="MU854356">
    <property type="protein sequence ID" value="KAK4041505.1"/>
    <property type="molecule type" value="Genomic_DNA"/>
</dbReference>
<evidence type="ECO:0000313" key="5">
    <source>
        <dbReference type="Proteomes" id="UP001303115"/>
    </source>
</evidence>
<gene>
    <name evidence="4" type="ORF">C8A01DRAFT_14741</name>
</gene>
<reference evidence="5" key="1">
    <citation type="journal article" date="2023" name="Mol. Phylogenet. Evol.">
        <title>Genome-scale phylogeny and comparative genomics of the fungal order Sordariales.</title>
        <authorList>
            <person name="Hensen N."/>
            <person name="Bonometti L."/>
            <person name="Westerberg I."/>
            <person name="Brannstrom I.O."/>
            <person name="Guillou S."/>
            <person name="Cros-Aarteil S."/>
            <person name="Calhoun S."/>
            <person name="Haridas S."/>
            <person name="Kuo A."/>
            <person name="Mondo S."/>
            <person name="Pangilinan J."/>
            <person name="Riley R."/>
            <person name="LaButti K."/>
            <person name="Andreopoulos B."/>
            <person name="Lipzen A."/>
            <person name="Chen C."/>
            <person name="Yan M."/>
            <person name="Daum C."/>
            <person name="Ng V."/>
            <person name="Clum A."/>
            <person name="Steindorff A."/>
            <person name="Ohm R.A."/>
            <person name="Martin F."/>
            <person name="Silar P."/>
            <person name="Natvig D.O."/>
            <person name="Lalanne C."/>
            <person name="Gautier V."/>
            <person name="Ament-Velasquez S.L."/>
            <person name="Kruys A."/>
            <person name="Hutchinson M.I."/>
            <person name="Powell A.J."/>
            <person name="Barry K."/>
            <person name="Miller A.N."/>
            <person name="Grigoriev I.V."/>
            <person name="Debuchy R."/>
            <person name="Gladieux P."/>
            <person name="Hiltunen Thoren M."/>
            <person name="Johannesson H."/>
        </authorList>
    </citation>
    <scope>NUCLEOTIDE SEQUENCE [LARGE SCALE GENOMIC DNA]</scope>
    <source>
        <strain evidence="5">CBS 284.82</strain>
    </source>
</reference>
<dbReference type="InterPro" id="IPR029058">
    <property type="entry name" value="AB_hydrolase_fold"/>
</dbReference>
<dbReference type="GO" id="GO:0005737">
    <property type="term" value="C:cytoplasm"/>
    <property type="evidence" value="ECO:0007669"/>
    <property type="project" value="TreeGrafter"/>
</dbReference>
<keyword evidence="1 4" id="KW-0378">Hydrolase</keyword>
<feature type="compositionally biased region" description="Basic residues" evidence="2">
    <location>
        <begin position="24"/>
        <end position="38"/>
    </location>
</feature>
<dbReference type="GO" id="GO:0005634">
    <property type="term" value="C:nucleus"/>
    <property type="evidence" value="ECO:0007669"/>
    <property type="project" value="TreeGrafter"/>
</dbReference>
<feature type="compositionally biased region" description="Polar residues" evidence="2">
    <location>
        <begin position="53"/>
        <end position="80"/>
    </location>
</feature>
<dbReference type="InterPro" id="IPR005645">
    <property type="entry name" value="FSH-like_dom"/>
</dbReference>
<dbReference type="GO" id="GO:0016787">
    <property type="term" value="F:hydrolase activity"/>
    <property type="evidence" value="ECO:0007669"/>
    <property type="project" value="UniProtKB-KW"/>
</dbReference>
<protein>
    <submittedName>
        <fullName evidence="4">Serine hydrolase-domain-containing protein</fullName>
    </submittedName>
</protein>
<keyword evidence="5" id="KW-1185">Reference proteome</keyword>
<dbReference type="InterPro" id="IPR050593">
    <property type="entry name" value="LovG"/>
</dbReference>
<dbReference type="SUPFAM" id="SSF53474">
    <property type="entry name" value="alpha/beta-Hydrolases"/>
    <property type="match status" value="1"/>
</dbReference>
<dbReference type="Pfam" id="PF03959">
    <property type="entry name" value="FSH1"/>
    <property type="match status" value="1"/>
</dbReference>
<feature type="compositionally biased region" description="Low complexity" evidence="2">
    <location>
        <begin position="363"/>
        <end position="379"/>
    </location>
</feature>
<feature type="region of interest" description="Disordered" evidence="2">
    <location>
        <begin position="339"/>
        <end position="379"/>
    </location>
</feature>
<evidence type="ECO:0000256" key="2">
    <source>
        <dbReference type="SAM" id="MobiDB-lite"/>
    </source>
</evidence>
<evidence type="ECO:0000256" key="1">
    <source>
        <dbReference type="ARBA" id="ARBA00022801"/>
    </source>
</evidence>
<dbReference type="Proteomes" id="UP001303115">
    <property type="component" value="Unassembled WGS sequence"/>
</dbReference>
<dbReference type="AlphaFoldDB" id="A0AAN6PK89"/>
<feature type="region of interest" description="Disordered" evidence="2">
    <location>
        <begin position="24"/>
        <end position="80"/>
    </location>
</feature>
<dbReference type="Gene3D" id="3.40.50.1820">
    <property type="entry name" value="alpha/beta hydrolase"/>
    <property type="match status" value="1"/>
</dbReference>
<dbReference type="PANTHER" id="PTHR48070">
    <property type="entry name" value="ESTERASE OVCA2"/>
    <property type="match status" value="1"/>
</dbReference>
<evidence type="ECO:0000313" key="4">
    <source>
        <dbReference type="EMBL" id="KAK4041505.1"/>
    </source>
</evidence>
<accession>A0AAN6PK89</accession>
<evidence type="ECO:0000259" key="3">
    <source>
        <dbReference type="Pfam" id="PF03959"/>
    </source>
</evidence>
<feature type="compositionally biased region" description="Acidic residues" evidence="2">
    <location>
        <begin position="339"/>
        <end position="352"/>
    </location>
</feature>